<protein>
    <recommendedName>
        <fullName evidence="1">Aminoglycoside phosphotransferase domain-containing protein</fullName>
    </recommendedName>
</protein>
<keyword evidence="3" id="KW-1185">Reference proteome</keyword>
<evidence type="ECO:0000313" key="2">
    <source>
        <dbReference type="EMBL" id="OAV62923.1"/>
    </source>
</evidence>
<comment type="caution">
    <text evidence="2">The sequence shown here is derived from an EMBL/GenBank/DDBJ whole genome shotgun (WGS) entry which is preliminary data.</text>
</comment>
<dbReference type="AlphaFoldDB" id="A0A1B7M2V6"/>
<organism evidence="2 3">
    <name type="scientific">Enteractinococcus helveticum</name>
    <dbReference type="NCBI Taxonomy" id="1837282"/>
    <lineage>
        <taxon>Bacteria</taxon>
        <taxon>Bacillati</taxon>
        <taxon>Actinomycetota</taxon>
        <taxon>Actinomycetes</taxon>
        <taxon>Micrococcales</taxon>
        <taxon>Micrococcaceae</taxon>
    </lineage>
</organism>
<dbReference type="SUPFAM" id="SSF56112">
    <property type="entry name" value="Protein kinase-like (PK-like)"/>
    <property type="match status" value="1"/>
</dbReference>
<sequence>MPNIEHQRWDTALSRVAEVERKSRNLRSRFFPRTFTYSKRSAWATEEGFDVLPIDQQHELPGHGKTRARVRAESLLIGKFDVEEEVRLRAFYPDKGLSVRYQTGGKRNGITRTVDAHDKVHPYAPELMPTIYDHGTIRNRAGAYLVEDTVVGETATRAQLESLIVPLAQRLRKVHQGVGVKEKHLSKIVGGAYRLRWSNFVKAQNIDPTIDDAVQRLIDRNDLLEVSLTHGDLVNSNILVNERDFVLVDWEFAEMKPIAFDMSKMIINVTDLDQAVQDMHSGLGSDIGSQHGHYTFREQIALSVVLTLSWHRNHLAKAEIAKRTDALTRQTSKRLNTLKRLLEIG</sequence>
<proteinExistence type="predicted"/>
<dbReference type="EMBL" id="LXEY01000006">
    <property type="protein sequence ID" value="OAV62923.1"/>
    <property type="molecule type" value="Genomic_DNA"/>
</dbReference>
<evidence type="ECO:0000259" key="1">
    <source>
        <dbReference type="Pfam" id="PF01636"/>
    </source>
</evidence>
<gene>
    <name evidence="2" type="ORF">A6F49_03740</name>
</gene>
<dbReference type="Pfam" id="PF01636">
    <property type="entry name" value="APH"/>
    <property type="match status" value="1"/>
</dbReference>
<evidence type="ECO:0000313" key="3">
    <source>
        <dbReference type="Proteomes" id="UP000078292"/>
    </source>
</evidence>
<reference evidence="2 3" key="1">
    <citation type="submission" date="2016-04" db="EMBL/GenBank/DDBJ databases">
        <title>First whole genome shotgun sequence of the bacterium Enteractinococcus sp. strain UASWS1574.</title>
        <authorList>
            <person name="Crovadore J."/>
            <person name="Chablais R."/>
            <person name="Lefort F."/>
        </authorList>
    </citation>
    <scope>NUCLEOTIDE SEQUENCE [LARGE SCALE GENOMIC DNA]</scope>
    <source>
        <strain evidence="2 3">UASWS1574</strain>
    </source>
</reference>
<dbReference type="Proteomes" id="UP000078292">
    <property type="component" value="Unassembled WGS sequence"/>
</dbReference>
<dbReference type="InterPro" id="IPR002575">
    <property type="entry name" value="Aminoglycoside_PTrfase"/>
</dbReference>
<dbReference type="InterPro" id="IPR011009">
    <property type="entry name" value="Kinase-like_dom_sf"/>
</dbReference>
<accession>A0A1B7M2V6</accession>
<dbReference type="Gene3D" id="3.90.1200.10">
    <property type="match status" value="1"/>
</dbReference>
<name>A0A1B7M2V6_9MICC</name>
<feature type="domain" description="Aminoglycoside phosphotransferase" evidence="1">
    <location>
        <begin position="128"/>
        <end position="272"/>
    </location>
</feature>